<accession>A0ACB8EG05</accession>
<sequence length="113" mass="13120">MMATERQLQRRDQLVEKRGSRSDFLEDPWLEDTEAVPDVHSVDVGLPNVSVKMEKENDDPWESNHHGCEENKAFPEAHSEFPEGMTEVKDEEESWNHQAVEENMTIACSEFPY</sequence>
<gene>
    <name evidence="1" type="ORF">K3G42_005929</name>
</gene>
<evidence type="ECO:0000313" key="1">
    <source>
        <dbReference type="EMBL" id="KAH7991425.1"/>
    </source>
</evidence>
<protein>
    <submittedName>
        <fullName evidence="1">Uncharacterized protein</fullName>
    </submittedName>
</protein>
<evidence type="ECO:0000313" key="2">
    <source>
        <dbReference type="Proteomes" id="UP000827872"/>
    </source>
</evidence>
<name>A0ACB8EG05_9SAUR</name>
<proteinExistence type="predicted"/>
<dbReference type="Proteomes" id="UP000827872">
    <property type="component" value="Linkage Group LG03"/>
</dbReference>
<dbReference type="EMBL" id="CM037616">
    <property type="protein sequence ID" value="KAH7991425.1"/>
    <property type="molecule type" value="Genomic_DNA"/>
</dbReference>
<organism evidence="1 2">
    <name type="scientific">Sphaerodactylus townsendi</name>
    <dbReference type="NCBI Taxonomy" id="933632"/>
    <lineage>
        <taxon>Eukaryota</taxon>
        <taxon>Metazoa</taxon>
        <taxon>Chordata</taxon>
        <taxon>Craniata</taxon>
        <taxon>Vertebrata</taxon>
        <taxon>Euteleostomi</taxon>
        <taxon>Lepidosauria</taxon>
        <taxon>Squamata</taxon>
        <taxon>Bifurcata</taxon>
        <taxon>Gekkota</taxon>
        <taxon>Sphaerodactylidae</taxon>
        <taxon>Sphaerodactylus</taxon>
    </lineage>
</organism>
<keyword evidence="2" id="KW-1185">Reference proteome</keyword>
<reference evidence="1" key="1">
    <citation type="submission" date="2021-08" db="EMBL/GenBank/DDBJ databases">
        <title>The first chromosome-level gecko genome reveals the dynamic sex chromosomes of Neotropical dwarf geckos (Sphaerodactylidae: Sphaerodactylus).</title>
        <authorList>
            <person name="Pinto B.J."/>
            <person name="Keating S.E."/>
            <person name="Gamble T."/>
        </authorList>
    </citation>
    <scope>NUCLEOTIDE SEQUENCE</scope>
    <source>
        <strain evidence="1">TG3544</strain>
    </source>
</reference>
<comment type="caution">
    <text evidence="1">The sequence shown here is derived from an EMBL/GenBank/DDBJ whole genome shotgun (WGS) entry which is preliminary data.</text>
</comment>